<keyword evidence="2" id="KW-1185">Reference proteome</keyword>
<reference evidence="1 2" key="1">
    <citation type="journal article" date="2023" name="Int. J. Mol. Sci.">
        <title>De Novo Assembly and Annotation of 11 Diverse Shrub Willow (Salix) Genomes Reveals Novel Gene Organization in Sex-Linked Regions.</title>
        <authorList>
            <person name="Hyden B."/>
            <person name="Feng K."/>
            <person name="Yates T.B."/>
            <person name="Jawdy S."/>
            <person name="Cereghino C."/>
            <person name="Smart L.B."/>
            <person name="Muchero W."/>
        </authorList>
    </citation>
    <scope>NUCLEOTIDE SEQUENCE [LARGE SCALE GENOMIC DNA]</scope>
    <source>
        <tissue evidence="1">Shoot tip</tissue>
    </source>
</reference>
<dbReference type="Proteomes" id="UP001162972">
    <property type="component" value="Chromosome 8"/>
</dbReference>
<organism evidence="1 2">
    <name type="scientific">Salix udensis</name>
    <dbReference type="NCBI Taxonomy" id="889485"/>
    <lineage>
        <taxon>Eukaryota</taxon>
        <taxon>Viridiplantae</taxon>
        <taxon>Streptophyta</taxon>
        <taxon>Embryophyta</taxon>
        <taxon>Tracheophyta</taxon>
        <taxon>Spermatophyta</taxon>
        <taxon>Magnoliopsida</taxon>
        <taxon>eudicotyledons</taxon>
        <taxon>Gunneridae</taxon>
        <taxon>Pentapetalae</taxon>
        <taxon>rosids</taxon>
        <taxon>fabids</taxon>
        <taxon>Malpighiales</taxon>
        <taxon>Salicaceae</taxon>
        <taxon>Saliceae</taxon>
        <taxon>Salix</taxon>
    </lineage>
</organism>
<sequence length="126" mass="14425">MSEEQMNFLGVVQMAFQLFSLYTPIFELCKIGKPDESSLNLDSYEGSRDLTSFVHACLVCLQQSDYSRSRGVNSPRLLLHHHQMHNDYLEWGPSHGGCMILVKSHAQSTYSYKYGNQMSLYHIENG</sequence>
<accession>A0AAD6PFV3</accession>
<gene>
    <name evidence="1" type="ORF">OIU84_020479</name>
</gene>
<dbReference type="EMBL" id="JAPFFJ010000004">
    <property type="protein sequence ID" value="KAJ6428832.1"/>
    <property type="molecule type" value="Genomic_DNA"/>
</dbReference>
<dbReference type="AlphaFoldDB" id="A0AAD6PFV3"/>
<protein>
    <submittedName>
        <fullName evidence="1">Uncharacterized protein</fullName>
    </submittedName>
</protein>
<name>A0AAD6PFV3_9ROSI</name>
<proteinExistence type="predicted"/>
<comment type="caution">
    <text evidence="1">The sequence shown here is derived from an EMBL/GenBank/DDBJ whole genome shotgun (WGS) entry which is preliminary data.</text>
</comment>
<evidence type="ECO:0000313" key="1">
    <source>
        <dbReference type="EMBL" id="KAJ6428832.1"/>
    </source>
</evidence>
<evidence type="ECO:0000313" key="2">
    <source>
        <dbReference type="Proteomes" id="UP001162972"/>
    </source>
</evidence>